<dbReference type="AlphaFoldDB" id="A0A1G9AEP8"/>
<dbReference type="Proteomes" id="UP000326500">
    <property type="component" value="Unassembled WGS sequence"/>
</dbReference>
<dbReference type="PROSITE" id="PS51704">
    <property type="entry name" value="GP_PDE"/>
    <property type="match status" value="1"/>
</dbReference>
<dbReference type="Pfam" id="PF03009">
    <property type="entry name" value="GDPD"/>
    <property type="match status" value="1"/>
</dbReference>
<proteinExistence type="predicted"/>
<protein>
    <submittedName>
        <fullName evidence="2">Glycerophosphoryl diester phosphodiesterase</fullName>
    </submittedName>
</protein>
<evidence type="ECO:0000313" key="2">
    <source>
        <dbReference type="EMBL" id="SDK25723.1"/>
    </source>
</evidence>
<dbReference type="STRING" id="2200.GCA_001571405_00377"/>
<dbReference type="PANTHER" id="PTHR46211">
    <property type="entry name" value="GLYCEROPHOSPHORYL DIESTER PHOSPHODIESTERASE"/>
    <property type="match status" value="1"/>
</dbReference>
<dbReference type="Gene3D" id="3.20.20.190">
    <property type="entry name" value="Phosphatidylinositol (PI) phosphodiesterase"/>
    <property type="match status" value="1"/>
</dbReference>
<organism evidence="2 3">
    <name type="scientific">Methanoculleus thermophilus</name>
    <dbReference type="NCBI Taxonomy" id="2200"/>
    <lineage>
        <taxon>Archaea</taxon>
        <taxon>Methanobacteriati</taxon>
        <taxon>Methanobacteriota</taxon>
        <taxon>Stenosarchaea group</taxon>
        <taxon>Methanomicrobia</taxon>
        <taxon>Methanomicrobiales</taxon>
        <taxon>Methanomicrobiaceae</taxon>
        <taxon>Methanoculleus</taxon>
    </lineage>
</organism>
<accession>A0A1G9AEP8</accession>
<evidence type="ECO:0000313" key="3">
    <source>
        <dbReference type="Proteomes" id="UP000326500"/>
    </source>
</evidence>
<name>A0A1G9AEP8_9EURY</name>
<dbReference type="SUPFAM" id="SSF51695">
    <property type="entry name" value="PLC-like phosphodiesterases"/>
    <property type="match status" value="1"/>
</dbReference>
<dbReference type="GO" id="GO:0006629">
    <property type="term" value="P:lipid metabolic process"/>
    <property type="evidence" value="ECO:0007669"/>
    <property type="project" value="InterPro"/>
</dbReference>
<dbReference type="PANTHER" id="PTHR46211:SF14">
    <property type="entry name" value="GLYCEROPHOSPHODIESTER PHOSPHODIESTERASE"/>
    <property type="match status" value="1"/>
</dbReference>
<gene>
    <name evidence="2" type="ORF">SAMN04488571_10610</name>
</gene>
<evidence type="ECO:0000259" key="1">
    <source>
        <dbReference type="PROSITE" id="PS51704"/>
    </source>
</evidence>
<feature type="domain" description="GP-PDE" evidence="1">
    <location>
        <begin position="18"/>
        <end position="239"/>
    </location>
</feature>
<dbReference type="InterPro" id="IPR030395">
    <property type="entry name" value="GP_PDE_dom"/>
</dbReference>
<dbReference type="GO" id="GO:0008081">
    <property type="term" value="F:phosphoric diester hydrolase activity"/>
    <property type="evidence" value="ECO:0007669"/>
    <property type="project" value="InterPro"/>
</dbReference>
<sequence length="251" mass="27448">MLPGSAIYIWFRDSWRCMLIVGHRGAKGVEPENTLRALRRGMECADLVEVDVRLTKDGIPIVIHDATVDRTTDGTGPIKGYTIEEIKKLDAGRGETIPTLQEVLGLVRGKTGLVVEIKEPGTEAIIASVLMDQMPERLILVSFHPESVAMAKRLFPGVQAGLIYSQNIDDPVGLARSVQADLILPRWDRVSREVVDQAHSAGLLVVPWILNDEETIGKALQLGVDGFASDDPCAVRRYLQGRGVELHVPSG</sequence>
<dbReference type="InterPro" id="IPR017946">
    <property type="entry name" value="PLC-like_Pdiesterase_TIM-brl"/>
</dbReference>
<reference evidence="2 3" key="1">
    <citation type="submission" date="2016-10" db="EMBL/GenBank/DDBJ databases">
        <authorList>
            <person name="Varghese N."/>
            <person name="Submissions S."/>
        </authorList>
    </citation>
    <scope>NUCLEOTIDE SEQUENCE [LARGE SCALE GENOMIC DNA]</scope>
    <source>
        <strain evidence="2 3">DSM 2373</strain>
    </source>
</reference>
<keyword evidence="3" id="KW-1185">Reference proteome</keyword>
<dbReference type="EMBL" id="FNFT01000006">
    <property type="protein sequence ID" value="SDK25723.1"/>
    <property type="molecule type" value="Genomic_DNA"/>
</dbReference>